<evidence type="ECO:0000313" key="2">
    <source>
        <dbReference type="Proteomes" id="UP001595765"/>
    </source>
</evidence>
<dbReference type="EMBL" id="JBHSBB010000014">
    <property type="protein sequence ID" value="MFC4034546.1"/>
    <property type="molecule type" value="Genomic_DNA"/>
</dbReference>
<gene>
    <name evidence="1" type="ORF">ACFO3J_24160</name>
</gene>
<proteinExistence type="predicted"/>
<sequence>MARTAVPYSSLVPNGQFADPAGTAVTSGAGNGGQVAASFPELTVLRVANASGGSGTVSVLPGSLPLAAAGGQGAFTATVANSATAWLGPFESGRFIQNDGSLIIETSVAMTVTAFKIPRNT</sequence>
<evidence type="ECO:0000313" key="1">
    <source>
        <dbReference type="EMBL" id="MFC4034546.1"/>
    </source>
</evidence>
<comment type="caution">
    <text evidence="1">The sequence shown here is derived from an EMBL/GenBank/DDBJ whole genome shotgun (WGS) entry which is preliminary data.</text>
</comment>
<protein>
    <submittedName>
        <fullName evidence="1">Uncharacterized protein</fullName>
    </submittedName>
</protein>
<dbReference type="RefSeq" id="WP_386432839.1">
    <property type="nucleotide sequence ID" value="NZ_JBHSBB010000014.1"/>
</dbReference>
<name>A0ABV8HXH9_9ACTN</name>
<keyword evidence="2" id="KW-1185">Reference proteome</keyword>
<organism evidence="1 2">
    <name type="scientific">Streptomyces polygonati</name>
    <dbReference type="NCBI Taxonomy" id="1617087"/>
    <lineage>
        <taxon>Bacteria</taxon>
        <taxon>Bacillati</taxon>
        <taxon>Actinomycetota</taxon>
        <taxon>Actinomycetes</taxon>
        <taxon>Kitasatosporales</taxon>
        <taxon>Streptomycetaceae</taxon>
        <taxon>Streptomyces</taxon>
    </lineage>
</organism>
<reference evidence="2" key="1">
    <citation type="journal article" date="2019" name="Int. J. Syst. Evol. Microbiol.">
        <title>The Global Catalogue of Microorganisms (GCM) 10K type strain sequencing project: providing services to taxonomists for standard genome sequencing and annotation.</title>
        <authorList>
            <consortium name="The Broad Institute Genomics Platform"/>
            <consortium name="The Broad Institute Genome Sequencing Center for Infectious Disease"/>
            <person name="Wu L."/>
            <person name="Ma J."/>
        </authorList>
    </citation>
    <scope>NUCLEOTIDE SEQUENCE [LARGE SCALE GENOMIC DNA]</scope>
    <source>
        <strain evidence="2">CGMCC 4.7237</strain>
    </source>
</reference>
<accession>A0ABV8HXH9</accession>
<dbReference type="Proteomes" id="UP001595765">
    <property type="component" value="Unassembled WGS sequence"/>
</dbReference>